<keyword evidence="1" id="KW-0496">Mitochondrion</keyword>
<protein>
    <submittedName>
        <fullName evidence="1">GIY-YIG endonuclease</fullName>
    </submittedName>
</protein>
<evidence type="ECO:0000313" key="1">
    <source>
        <dbReference type="EMBL" id="AMA21282.1"/>
    </source>
</evidence>
<dbReference type="Gene3D" id="3.40.1440.10">
    <property type="entry name" value="GIY-YIG endonuclease"/>
    <property type="match status" value="1"/>
</dbReference>
<reference evidence="1" key="1">
    <citation type="journal article" date="2016" name="Genome Announc.">
        <title>Complete Mitochondrial DNA Sequence of the Mucoralean Fungus Absidia glauca, a Model for Studying Host-Parasite Interactions.</title>
        <authorList>
            <person name="Ellenberger S."/>
            <person name="Burmester A."/>
            <person name="Wostemeyer J."/>
        </authorList>
    </citation>
    <scope>NUCLEOTIDE SEQUENCE</scope>
    <source>
        <strain evidence="1">CBS 101.48</strain>
    </source>
</reference>
<dbReference type="NCBIfam" id="TIGR01453">
    <property type="entry name" value="grpIintron_endo"/>
    <property type="match status" value="1"/>
</dbReference>
<dbReference type="InterPro" id="IPR006350">
    <property type="entry name" value="Intron_endoG1"/>
</dbReference>
<dbReference type="SUPFAM" id="SSF82771">
    <property type="entry name" value="GIY-YIG endonuclease"/>
    <property type="match status" value="1"/>
</dbReference>
<sequence length="88" mass="10286">MSNSIIKYGHDNFSVVVIETITKDKDNFKRFLLEREQYYIDTLKPLLNLSPTAGSNYGYKHNEKTKRMWSKLRIGTKLSEETKAILSK</sequence>
<dbReference type="InterPro" id="IPR035901">
    <property type="entry name" value="GIY-YIG_endonuc_sf"/>
</dbReference>
<keyword evidence="1" id="KW-0540">Nuclease</keyword>
<geneLocation type="mitochondrion" evidence="1"/>
<name>A0A120HFJ3_ABSGL</name>
<gene>
    <name evidence="1" type="primary">orf15</name>
</gene>
<keyword evidence="1" id="KW-0255">Endonuclease</keyword>
<keyword evidence="1" id="KW-0378">Hydrolase</keyword>
<accession>A0A120HFJ3</accession>
<dbReference type="RefSeq" id="YP_009440962.1">
    <property type="nucleotide sequence ID" value="NC_036158.1"/>
</dbReference>
<dbReference type="AlphaFoldDB" id="A0A120HFJ3"/>
<dbReference type="EMBL" id="KU196782">
    <property type="protein sequence ID" value="AMA21282.1"/>
    <property type="molecule type" value="Genomic_DNA"/>
</dbReference>
<organism evidence="1">
    <name type="scientific">Absidia glauca</name>
    <name type="common">Pin mould</name>
    <dbReference type="NCBI Taxonomy" id="4829"/>
    <lineage>
        <taxon>Eukaryota</taxon>
        <taxon>Fungi</taxon>
        <taxon>Fungi incertae sedis</taxon>
        <taxon>Mucoromycota</taxon>
        <taxon>Mucoromycotina</taxon>
        <taxon>Mucoromycetes</taxon>
        <taxon>Mucorales</taxon>
        <taxon>Cunninghamellaceae</taxon>
        <taxon>Absidia</taxon>
    </lineage>
</organism>
<proteinExistence type="predicted"/>
<dbReference type="GO" id="GO:0004519">
    <property type="term" value="F:endonuclease activity"/>
    <property type="evidence" value="ECO:0007669"/>
    <property type="project" value="UniProtKB-KW"/>
</dbReference>
<dbReference type="GeneID" id="34829265"/>